<dbReference type="OrthoDB" id="6150053at2759"/>
<feature type="domain" description="Ig-like" evidence="10">
    <location>
        <begin position="104"/>
        <end position="198"/>
    </location>
</feature>
<feature type="domain" description="Ig-like" evidence="10">
    <location>
        <begin position="3386"/>
        <end position="3479"/>
    </location>
</feature>
<evidence type="ECO:0000256" key="9">
    <source>
        <dbReference type="SAM" id="Phobius"/>
    </source>
</evidence>
<feature type="domain" description="Ig-like" evidence="10">
    <location>
        <begin position="1413"/>
        <end position="1507"/>
    </location>
</feature>
<feature type="domain" description="Ig-like" evidence="10">
    <location>
        <begin position="2683"/>
        <end position="2773"/>
    </location>
</feature>
<keyword evidence="2 9" id="KW-0812">Transmembrane</keyword>
<feature type="domain" description="Ig-like" evidence="10">
    <location>
        <begin position="2179"/>
        <end position="2255"/>
    </location>
</feature>
<feature type="domain" description="Ig-like" evidence="10">
    <location>
        <begin position="812"/>
        <end position="905"/>
    </location>
</feature>
<dbReference type="FunFam" id="2.60.40.10:FF:000032">
    <property type="entry name" value="palladin isoform X1"/>
    <property type="match status" value="1"/>
</dbReference>
<feature type="domain" description="Ig-like" evidence="10">
    <location>
        <begin position="2894"/>
        <end position="2977"/>
    </location>
</feature>
<dbReference type="SMART" id="SM00406">
    <property type="entry name" value="IGv"/>
    <property type="match status" value="27"/>
</dbReference>
<feature type="domain" description="Ig-like" evidence="10">
    <location>
        <begin position="3184"/>
        <end position="3280"/>
    </location>
</feature>
<dbReference type="CDD" id="cd00096">
    <property type="entry name" value="Ig"/>
    <property type="match status" value="12"/>
</dbReference>
<dbReference type="CDD" id="cd00099">
    <property type="entry name" value="IgV"/>
    <property type="match status" value="1"/>
</dbReference>
<evidence type="ECO:0000256" key="8">
    <source>
        <dbReference type="ARBA" id="ARBA00023319"/>
    </source>
</evidence>
<comment type="subcellular location">
    <subcellularLocation>
        <location evidence="1">Membrane</location>
        <topology evidence="1">Single-pass membrane protein</topology>
    </subcellularLocation>
</comment>
<dbReference type="SMART" id="SM00409">
    <property type="entry name" value="IG"/>
    <property type="match status" value="37"/>
</dbReference>
<evidence type="ECO:0000256" key="4">
    <source>
        <dbReference type="ARBA" id="ARBA00022737"/>
    </source>
</evidence>
<dbReference type="InterPro" id="IPR013098">
    <property type="entry name" value="Ig_I-set"/>
</dbReference>
<dbReference type="EMBL" id="UYJE01002576">
    <property type="protein sequence ID" value="VDI12024.1"/>
    <property type="molecule type" value="Genomic_DNA"/>
</dbReference>
<dbReference type="InterPro" id="IPR013151">
    <property type="entry name" value="Immunoglobulin_dom"/>
</dbReference>
<evidence type="ECO:0000313" key="11">
    <source>
        <dbReference type="EMBL" id="VDI12024.1"/>
    </source>
</evidence>
<sequence>IPSVTIQQLIYNVNYGSTAVLVCAVIANPTHITVFWRKIKDGVTTDINVVNSNNKYSGSTVSSPSLQINIVDLNDEAYYVCFASNSVGSGQSSQTFLNVIGDIPVVVISSNIYSVLLGGTVTLQCTVSSNPAHTSVTWQRIVNGVLTTVTVDGSRIIGSSADTPSLTISNAVSGDEGNYICTATNIVGTGISPQTFVDVTGGIPTVTVTQNQYTANYGQTVTLMCTVQANPTETSVTWIQLVNGNATSINMNNVRYTGSTVGSPSLTISALELSDEGYYQCSAQNSVGTGSSQQIFLDVIGDVPTVQVLSNAYSVIFGTTVVLGCRVISNPPATYVYWQHIVNGVLITVDMSTNNFNKYSGSTVQSPSLTIISNTEADEGNYMCSATNAVGTTNSTQTFLDVVGNLPAVSITQNAYSVNVGSQITIPCIVSANPAETDIYWTVTIGTNAEQIISMKNAQKYQGSSVNSPSLIILSTTQSDSGVYRCHATNNVGTGNSNPTTLNVVGIIPIVTVAQTYYRVNYGQSVQLVCSVRSEPIHTQLYWTRIQNGLPVTISMTNTTKYSGSTVSNPSLTISNVDQNDETYYICYATNTVGTGQSQQTYVDVIGSPPEVSIQSNSYSVLLGQTVTLVCTISANPNATSVLWYKVLNGVQTFLAINALKYNTPTVSSPNLVINSAAQSDGGYYVCTATSIVGTGTSSQTYLTVTGNLPSVTITLSNYNTNIGATVTLGCTVVASPAATNVYWERIVNNLQQSVNTTSSNSRYSGSTVSNPSLVITNAQSSDEGNYICYATNSIGTGNSQQSYLNVIGNIPVVTIPESVYSVNIGGSINLVCTIQANPAHTSVTWQKIINGVTTTVLISGRFSGATVNNPTLTISNVTLEDEGYYVCFATNSVGNGQSSQCYLDVLGSIPIVIIGSDYYPVNYGNNATIECNVVATPTESSISWQKIQNSIPSPVVITGRYQGGTVSSPNLIITDVDSTDEAFYICYAVNSVGTGQSSQTYLDVLGTVPVVQVLSNYYSVEIGLTVTLQCTVTANPSHTNVTWNKIINGLQTNIGSNSRFSGGSTNTPSLTISNAVDSDDGYYICTAVNAVGEGQSSQTYLDVIGGILTVIVPQSSYSVNYGQSVQLVCTVTGTPAAQNVKWQKVINGVQININSTTNTAKYSGSTIGTPSLTILNADSNDIGSYTCCATNSVGTGQSQPTQLSVVGNVPSVTVGQGYTCIIGNTITMTCTIFSTPSATSVQWNRNTNTVPVAINVASNPTKYSGATVSTPSLTISNCLESDEGYYTCQATNAVGTDVSTQTFLNVQGTIPVVTIVQSQYNVYVGSSVTMVCIVSANPVHTLVYWQKDVNGVGTDINLSQTSKYSGSTITSPSLTIISAVIADQGYYTCRALNSVGTGSSSLIFLGVSGSVPVVTVLSISYYVNVGNSITLQCTVNANPIATSVTWQLYINNVATNINMSSGRYGGSSVGSPSLVISDAVMSDEGFYICTATNSVGSGQSQQSFLDVIGSIPTVIVPQPRYTVNIGSSVTLQCIYIANPEATSVIWERTAANQVIIISTAFSKYDGSTTQSPSLIINTADESDEANYVCKVTNSVGTGISASTILVVLGNIPIIITSTPAYTVTIGESVTLPCTVTATPQHTSVYWMFTSGGSTTNVNIGGRFSGSSVNSSSLTISNVQLSDQGTYVCYATNSVGTGGGLNVVLVVIGNVPSVSLLRTFFTGNYGETIILGCSVSAYPTVTSVYWHKVSGSTTSTVNMSSARYSGSSVNTPSITITNLNSNDAGNYTCLAANSVGTGQSRQGPLTVIGSLPKVTVQQPTYSTKIGNTITLVCEVLAFPTHTAVFWTRQSTNNILETLNPASSTKYSGSTIQLPSLTIFNVVLSDEGNYTCHATNLVGTGQSLKTFFHVIGNAPLSIAIRPSTISVNEGQSITATCTAEGSPIITFTWFKGNSTSQFSDGSILQIISVKRTDAETYQCRAANAFGYSTETVSVDVKYKPDVTITQPSQGAIRQNITIQCSYVSNPDSTNVTWSKGNQGITLDGSKYVGGSLSNPSLTITNLTASDEGSYRCSVVNTVGQGNSSFVTLSVDTSAAPYNIRIVPKGIVVQEGLNFTLTCEADGGPSPTYRWYQNDKIVHEGAVYTILNANWTEHDGLILCEAFNTLGRTEANEDVDVQHRPVSYVTQISITQIDGITVRLSCDTRANPSATAWQWFNNGITMQETSKVILVAMDVTNAASTYTCKATNVIGLSPLITFDFPVVPTTVPDPTNTLEDGEIVAIILACVFVVLLVVGVVVCCKCQAECASLCGGKKERISPQPEPKRVEIPVYYEEPDESVISLRKLEIPKFKKVTEEPYRKTDSMKYKKDKEEPCRTIDSKKYKKKKRAKDRRNSNIYSRYSEKSFDFEINKFEVLQPEDFKQPDERQLASETIYSDTTCTYDDEEQRRRRWRRKKKKNKRLQDQQMRDNEYILEDKNDNVRYYVPRLAPDIPIITGPTFILDGNSVTLTCTSTGGNPAPTVYWYRVNKLLDTSYNTTNGVTTNTYNFVANGSHHIAVFECRVNSSELESYLSATWYFQVYIEPSQPTLTGPQTLLTGNTYQWTCISTGGNPSPTMTLRIGNIQLSTGITHTSVLQSDSTHTVTASLSWNPSISNNGQTLYCDVQHPQTRGSNLQTASLQLTVNDPLSVNAPQTQYQQNVGNLVVMNCVITGTATFITWYFNNQVINIDSSSKYSNGNTINPSLTISNVALSDAGLYICQATNGLTTVNSLTITLTVLDIPSVNIQQSLYNVNYGNSVMLVCSVTANPTHTNVFWRKIKNGVTTDINVANSNNKYSGSTVNNPSLQINNADLNDEANYACFASNSVGTGQSSQTFLDVIGGLLNVTIPQSSYIILIGQQVTVSCTVTGTPTQTNVFWRQVLNGVQTNVDINGNSRFTGGTTSSPSLTISNTQRSDEGIYVCYATNIVGTSNSQNTFLDVTGGVPIVQISFLSYKVNFGSSITLGCSVVSNPAHLQVYWRKTFGGTTSNIDVTNSGGKYSGSTLFISSLTINNAALSDEANYTCYATNSVGTGQSATTSLDVVGDFLTVTVPQSSYSVLIGQQVTILCIVTGTPTQTNVFWRKVVNGVQTNVDINGNSRYSGGTTSSPSLTITNTQRSDEGIYLCYATNIVGTSNGQNTFLDVTGDIPTVTIQQQNYNVNFGNSTVLVCSVIANPTHTTVYWRKIKNGVTTDINVANSNNKYSGSTVNNPSLQINNADLNDDGHYVCFASNSIGTGQSTSAFLDVVGDIPVVTIHSNVYSVLLRSSVTLQCTVSSNPSHTSVTWQRTVNGVLTTVTVDGSRMIGSTVETPSLTISNAVSGDEGNYICTATNVVGTGTSQQTLLVVTGNIPTVTVGQNQYSGTFGQTVTMVCTVLANPTETSVYWRKLVNGQMTNIDMNNVRYTGSTVGSPSLTITALELSDEGYYQCYAQNSVGTGSSQQTFLDVIGNIPVVTTPTTSYTITIGDSVTLTCNVTANPQHSSVYWQYISSGSSTSVNIGGRFSGSSISSPSLTISNAQLSDQGTYVCYATNSVGKGQSTQVVMVVTGNVPNVSFTQTSFTGNYGDTITLGCTVSANPGVTSVYWQKVSGSITSTVDMSNSRYTGSSVSTPSLTITNLNSNDDGNYICLAANSIGTGQSIQGPLTVIGNVPVVTLRQSTYSTNIGNTITLACVVSANPAHTAVYWTRQNTNGNTETLNPASSTKYSGSTTQSASLTINNVDTSDEGNYICHATNAVGTGQSSHTFVDVTGNAPTSIAIIPSPITVNEGQTVTATCTTQGSPTITYTWFKDNTNSQLSTGSILQITSSTRTDAGTYLCRASNAYGNADAAVTLDVQYVPDVTPTQSVQIVEEQTVTIQCSYVFKMYICLYRFSQMLLLHNRLKHFKNRLLRYGVPTFLICTFVSTDVPVVTITQPSQRLEGQAVTIQCSYVSNPAATNIIWSKENQGITVDGDKYVGGSLSNPSLTITDLAASDEGSYRCSVVNSVGQEYSSSVTLSVDTSISGPAASLSDSSILSTGEIVAIVLSILILLLLSIVLCCCCKGYCVPLCGRKTGKVTPQGDQKRMEKQMYYKDPHESVFYLHKLKIPKFYEIPKKSDDYDITKYIFLTPGDDKQLLTLDRAKDNTSESTTGTRQQYYLHDVEYTNDKELKPKRQKDRGRKHYERFHDEELRDNEIFVGDRREIVRS</sequence>
<evidence type="ECO:0000256" key="7">
    <source>
        <dbReference type="ARBA" id="ARBA00023157"/>
    </source>
</evidence>
<comment type="caution">
    <text evidence="11">The sequence shown here is derived from an EMBL/GenBank/DDBJ whole genome shotgun (WGS) entry which is preliminary data.</text>
</comment>
<dbReference type="InterPro" id="IPR013783">
    <property type="entry name" value="Ig-like_fold"/>
</dbReference>
<evidence type="ECO:0000256" key="5">
    <source>
        <dbReference type="ARBA" id="ARBA00022989"/>
    </source>
</evidence>
<feature type="domain" description="Ig-like" evidence="10">
    <location>
        <begin position="3486"/>
        <end position="3578"/>
    </location>
</feature>
<feature type="domain" description="Ig-like" evidence="10">
    <location>
        <begin position="710"/>
        <end position="806"/>
    </location>
</feature>
<feature type="domain" description="Ig-like" evidence="10">
    <location>
        <begin position="2"/>
        <end position="98"/>
    </location>
</feature>
<feature type="domain" description="Ig-like" evidence="10">
    <location>
        <begin position="3083"/>
        <end position="3180"/>
    </location>
</feature>
<feature type="domain" description="Ig-like" evidence="10">
    <location>
        <begin position="1010"/>
        <end position="1103"/>
    </location>
</feature>
<gene>
    <name evidence="11" type="ORF">MGAL_10B077113</name>
</gene>
<reference evidence="11" key="1">
    <citation type="submission" date="2018-11" db="EMBL/GenBank/DDBJ databases">
        <authorList>
            <person name="Alioto T."/>
            <person name="Alioto T."/>
        </authorList>
    </citation>
    <scope>NUCLEOTIDE SEQUENCE</scope>
</reference>
<feature type="domain" description="Ig-like" evidence="10">
    <location>
        <begin position="911"/>
        <end position="1004"/>
    </location>
</feature>
<keyword evidence="12" id="KW-1185">Reference proteome</keyword>
<feature type="domain" description="Ig-like" evidence="10">
    <location>
        <begin position="1312"/>
        <end position="1404"/>
    </location>
</feature>
<dbReference type="InterPro" id="IPR013106">
    <property type="entry name" value="Ig_V-set"/>
</dbReference>
<feature type="domain" description="Ig-like" evidence="10">
    <location>
        <begin position="1613"/>
        <end position="1694"/>
    </location>
</feature>
<feature type="domain" description="Ig-like" evidence="10">
    <location>
        <begin position="407"/>
        <end position="503"/>
    </location>
</feature>
<dbReference type="GO" id="GO:0016020">
    <property type="term" value="C:membrane"/>
    <property type="evidence" value="ECO:0007669"/>
    <property type="project" value="UniProtKB-SubCell"/>
</dbReference>
<dbReference type="InterPro" id="IPR007110">
    <property type="entry name" value="Ig-like_dom"/>
</dbReference>
<dbReference type="SMART" id="SM00408">
    <property type="entry name" value="IGc2"/>
    <property type="match status" value="37"/>
</dbReference>
<feature type="transmembrane region" description="Helical" evidence="9">
    <location>
        <begin position="4053"/>
        <end position="4078"/>
    </location>
</feature>
<evidence type="ECO:0000256" key="6">
    <source>
        <dbReference type="ARBA" id="ARBA00023136"/>
    </source>
</evidence>
<feature type="domain" description="Ig-like" evidence="10">
    <location>
        <begin position="2981"/>
        <end position="3077"/>
    </location>
</feature>
<feature type="domain" description="Ig-like" evidence="10">
    <location>
        <begin position="3286"/>
        <end position="3379"/>
    </location>
</feature>
<feature type="domain" description="Ig-like" evidence="10">
    <location>
        <begin position="3585"/>
        <end position="3679"/>
    </location>
</feature>
<dbReference type="PANTHER" id="PTHR12231">
    <property type="entry name" value="CTX-RELATED TYPE I TRANSMEMBRANE PROTEIN"/>
    <property type="match status" value="1"/>
</dbReference>
<feature type="domain" description="Ig-like" evidence="10">
    <location>
        <begin position="2487"/>
        <end position="2570"/>
    </location>
</feature>
<proteinExistence type="predicted"/>
<feature type="domain" description="Ig-like" evidence="10">
    <location>
        <begin position="3685"/>
        <end position="3783"/>
    </location>
</feature>
<keyword evidence="4" id="KW-0677">Repeat</keyword>
<dbReference type="InterPro" id="IPR013162">
    <property type="entry name" value="CD80_C2-set"/>
</dbReference>
<feature type="domain" description="Ig-like" evidence="10">
    <location>
        <begin position="2778"/>
        <end position="2874"/>
    </location>
</feature>
<feature type="non-terminal residue" evidence="11">
    <location>
        <position position="1"/>
    </location>
</feature>
<evidence type="ECO:0000259" key="10">
    <source>
        <dbReference type="PROSITE" id="PS50835"/>
    </source>
</evidence>
<protein>
    <submittedName>
        <fullName evidence="11">Hemicentin</fullName>
    </submittedName>
</protein>
<dbReference type="InterPro" id="IPR003599">
    <property type="entry name" value="Ig_sub"/>
</dbReference>
<dbReference type="SUPFAM" id="SSF48726">
    <property type="entry name" value="Immunoglobulin"/>
    <property type="match status" value="37"/>
</dbReference>
<dbReference type="InterPro" id="IPR051170">
    <property type="entry name" value="Neural/epithelial_adhesion"/>
</dbReference>
<feature type="domain" description="Ig-like" evidence="10">
    <location>
        <begin position="1211"/>
        <end position="1300"/>
    </location>
</feature>
<feature type="domain" description="Ig-like" evidence="10">
    <location>
        <begin position="1999"/>
        <end position="2088"/>
    </location>
</feature>
<evidence type="ECO:0000256" key="3">
    <source>
        <dbReference type="ARBA" id="ARBA00022729"/>
    </source>
</evidence>
<keyword evidence="7" id="KW-1015">Disulfide bond</keyword>
<evidence type="ECO:0000313" key="12">
    <source>
        <dbReference type="Proteomes" id="UP000596742"/>
    </source>
</evidence>
<feature type="domain" description="Ig-like" evidence="10">
    <location>
        <begin position="610"/>
        <end position="704"/>
    </location>
</feature>
<feature type="domain" description="Ig-like" evidence="10">
    <location>
        <begin position="3941"/>
        <end position="4030"/>
    </location>
</feature>
<keyword evidence="8" id="KW-0393">Immunoglobulin domain</keyword>
<accession>A0A8B6D110</accession>
<keyword evidence="5 9" id="KW-1133">Transmembrane helix</keyword>
<feature type="domain" description="Ig-like" evidence="10">
    <location>
        <begin position="509"/>
        <end position="604"/>
    </location>
</feature>
<feature type="domain" description="Ig-like" evidence="10">
    <location>
        <begin position="1812"/>
        <end position="1907"/>
    </location>
</feature>
<evidence type="ECO:0000256" key="2">
    <source>
        <dbReference type="ARBA" id="ARBA00022692"/>
    </source>
</evidence>
<dbReference type="Pfam" id="PF13927">
    <property type="entry name" value="Ig_3"/>
    <property type="match status" value="29"/>
</dbReference>
<dbReference type="Pfam" id="PF07679">
    <property type="entry name" value="I-set"/>
    <property type="match status" value="5"/>
</dbReference>
<dbReference type="Pfam" id="PF00047">
    <property type="entry name" value="ig"/>
    <property type="match status" value="1"/>
</dbReference>
<dbReference type="Gene3D" id="2.60.40.10">
    <property type="entry name" value="Immunoglobulins"/>
    <property type="match status" value="38"/>
</dbReference>
<dbReference type="InterPro" id="IPR003598">
    <property type="entry name" value="Ig_sub2"/>
</dbReference>
<keyword evidence="6 9" id="KW-0472">Membrane</keyword>
<dbReference type="PROSITE" id="PS50835">
    <property type="entry name" value="IG_LIKE"/>
    <property type="match status" value="37"/>
</dbReference>
<feature type="domain" description="Ig-like" evidence="10">
    <location>
        <begin position="304"/>
        <end position="400"/>
    </location>
</feature>
<feature type="domain" description="Ig-like" evidence="10">
    <location>
        <begin position="2095"/>
        <end position="2176"/>
    </location>
</feature>
<dbReference type="InterPro" id="IPR036179">
    <property type="entry name" value="Ig-like_dom_sf"/>
</dbReference>
<feature type="domain" description="Ig-like" evidence="10">
    <location>
        <begin position="1513"/>
        <end position="1606"/>
    </location>
</feature>
<name>A0A8B6D110_MYTGA</name>
<dbReference type="PANTHER" id="PTHR12231:SF253">
    <property type="entry name" value="DPR-INTERACTING PROTEIN ETA, ISOFORM B-RELATED"/>
    <property type="match status" value="1"/>
</dbReference>
<dbReference type="Pfam" id="PF08205">
    <property type="entry name" value="C2-set_2"/>
    <property type="match status" value="2"/>
</dbReference>
<feature type="domain" description="Ig-like" evidence="10">
    <location>
        <begin position="204"/>
        <end position="298"/>
    </location>
</feature>
<keyword evidence="3" id="KW-0732">Signal</keyword>
<feature type="domain" description="Ig-like" evidence="10">
    <location>
        <begin position="1914"/>
        <end position="1994"/>
    </location>
</feature>
<feature type="domain" description="Ig-like" evidence="10">
    <location>
        <begin position="3787"/>
        <end position="3867"/>
    </location>
</feature>
<feature type="domain" description="Ig-like" evidence="10">
    <location>
        <begin position="1712"/>
        <end position="1806"/>
    </location>
</feature>
<dbReference type="Proteomes" id="UP000596742">
    <property type="component" value="Unassembled WGS sequence"/>
</dbReference>
<feature type="domain" description="Ig-like" evidence="10">
    <location>
        <begin position="1108"/>
        <end position="1205"/>
    </location>
</feature>
<organism evidence="11 12">
    <name type="scientific">Mytilus galloprovincialis</name>
    <name type="common">Mediterranean mussel</name>
    <dbReference type="NCBI Taxonomy" id="29158"/>
    <lineage>
        <taxon>Eukaryota</taxon>
        <taxon>Metazoa</taxon>
        <taxon>Spiralia</taxon>
        <taxon>Lophotrochozoa</taxon>
        <taxon>Mollusca</taxon>
        <taxon>Bivalvia</taxon>
        <taxon>Autobranchia</taxon>
        <taxon>Pteriomorphia</taxon>
        <taxon>Mytilida</taxon>
        <taxon>Mytiloidea</taxon>
        <taxon>Mytilidae</taxon>
        <taxon>Mytilinae</taxon>
        <taxon>Mytilus</taxon>
    </lineage>
</organism>
<evidence type="ECO:0000256" key="1">
    <source>
        <dbReference type="ARBA" id="ARBA00004167"/>
    </source>
</evidence>